<accession>A0A1E3VV76</accession>
<gene>
    <name evidence="2" type="ORF">AUC70_13675</name>
</gene>
<keyword evidence="3" id="KW-1185">Reference proteome</keyword>
<reference evidence="2 3" key="1">
    <citation type="journal article" date="2016" name="Environ. Microbiol.">
        <title>New Methyloceanibacter diversity from North Sea sediments includes methanotroph containing solely the soluble methane monooxygenase.</title>
        <authorList>
            <person name="Vekeman B."/>
            <person name="Kerckhof F.M."/>
            <person name="Cremers G."/>
            <person name="de Vos P."/>
            <person name="Vandamme P."/>
            <person name="Boon N."/>
            <person name="Op den Camp H.J."/>
            <person name="Heylen K."/>
        </authorList>
    </citation>
    <scope>NUCLEOTIDE SEQUENCE [LARGE SCALE GENOMIC DNA]</scope>
    <source>
        <strain evidence="2 3">R-67176</strain>
    </source>
</reference>
<dbReference type="SUPFAM" id="SSF56524">
    <property type="entry name" value="Oxidoreductase molybdopterin-binding domain"/>
    <property type="match status" value="1"/>
</dbReference>
<name>A0A1E3VV76_9HYPH</name>
<dbReference type="AlphaFoldDB" id="A0A1E3VV76"/>
<evidence type="ECO:0000256" key="1">
    <source>
        <dbReference type="SAM" id="SignalP"/>
    </source>
</evidence>
<comment type="caution">
    <text evidence="2">The sequence shown here is derived from an EMBL/GenBank/DDBJ whole genome shotgun (WGS) entry which is preliminary data.</text>
</comment>
<keyword evidence="1" id="KW-0732">Signal</keyword>
<dbReference type="RefSeq" id="WP_069443305.1">
    <property type="nucleotide sequence ID" value="NZ_LPWE01000003.1"/>
</dbReference>
<dbReference type="InterPro" id="IPR036374">
    <property type="entry name" value="OxRdtase_Mopterin-bd_sf"/>
</dbReference>
<feature type="signal peptide" evidence="1">
    <location>
        <begin position="1"/>
        <end position="19"/>
    </location>
</feature>
<organism evidence="2 3">
    <name type="scientific">Methyloceanibacter stevinii</name>
    <dbReference type="NCBI Taxonomy" id="1774970"/>
    <lineage>
        <taxon>Bacteria</taxon>
        <taxon>Pseudomonadati</taxon>
        <taxon>Pseudomonadota</taxon>
        <taxon>Alphaproteobacteria</taxon>
        <taxon>Hyphomicrobiales</taxon>
        <taxon>Hyphomicrobiaceae</taxon>
        <taxon>Methyloceanibacter</taxon>
    </lineage>
</organism>
<evidence type="ECO:0000313" key="3">
    <source>
        <dbReference type="Proteomes" id="UP000094172"/>
    </source>
</evidence>
<dbReference type="EMBL" id="LPWE01000003">
    <property type="protein sequence ID" value="ODR96836.1"/>
    <property type="molecule type" value="Genomic_DNA"/>
</dbReference>
<evidence type="ECO:0000313" key="2">
    <source>
        <dbReference type="EMBL" id="ODR96836.1"/>
    </source>
</evidence>
<proteinExistence type="predicted"/>
<dbReference type="STRING" id="1774970.AUC70_13675"/>
<protein>
    <recommendedName>
        <fullName evidence="4">Oxidoreductase molybdopterin-binding domain-containing protein</fullName>
    </recommendedName>
</protein>
<feature type="chain" id="PRO_5009138671" description="Oxidoreductase molybdopterin-binding domain-containing protein" evidence="1">
    <location>
        <begin position="20"/>
        <end position="189"/>
    </location>
</feature>
<sequence length="189" mass="20431">MLRALVFFWIALVSFAAVAQDDGENGGEPAPDGMVLLTVGGLVGKTNRRAFDENRDSALAKLKVDFKNAFAFDRKMLLALPQGTVTALTPELGSEAVFKGPFLQDVLVEIEAAKVKTRFVATDGYSGYLLPEDIDGSDYILALEADGKPLGLNGQGPLWLMNTRKEGETVGKDNRGSHVWALVYMHVGD</sequence>
<dbReference type="Proteomes" id="UP000094172">
    <property type="component" value="Unassembled WGS sequence"/>
</dbReference>
<evidence type="ECO:0008006" key="4">
    <source>
        <dbReference type="Google" id="ProtNLM"/>
    </source>
</evidence>